<name>A0A0J7LC42_LASNI</name>
<dbReference type="Proteomes" id="UP000036403">
    <property type="component" value="Unassembled WGS sequence"/>
</dbReference>
<dbReference type="PaxDb" id="67767-A0A0J7LC42"/>
<feature type="region of interest" description="Disordered" evidence="1">
    <location>
        <begin position="116"/>
        <end position="240"/>
    </location>
</feature>
<dbReference type="AlphaFoldDB" id="A0A0J7LC42"/>
<reference evidence="2 3" key="1">
    <citation type="submission" date="2015-04" db="EMBL/GenBank/DDBJ databases">
        <title>Lasius niger genome sequencing.</title>
        <authorList>
            <person name="Konorov E.A."/>
            <person name="Nikitin M.A."/>
            <person name="Kirill M.V."/>
            <person name="Chang P."/>
        </authorList>
    </citation>
    <scope>NUCLEOTIDE SEQUENCE [LARGE SCALE GENOMIC DNA]</scope>
    <source>
        <tissue evidence="2">Whole</tissue>
    </source>
</reference>
<comment type="caution">
    <text evidence="2">The sequence shown here is derived from an EMBL/GenBank/DDBJ whole genome shotgun (WGS) entry which is preliminary data.</text>
</comment>
<dbReference type="OrthoDB" id="7691309at2759"/>
<proteinExistence type="predicted"/>
<evidence type="ECO:0000313" key="3">
    <source>
        <dbReference type="Proteomes" id="UP000036403"/>
    </source>
</evidence>
<gene>
    <name evidence="2" type="ORF">RF55_25</name>
</gene>
<organism evidence="2 3">
    <name type="scientific">Lasius niger</name>
    <name type="common">Black garden ant</name>
    <dbReference type="NCBI Taxonomy" id="67767"/>
    <lineage>
        <taxon>Eukaryota</taxon>
        <taxon>Metazoa</taxon>
        <taxon>Ecdysozoa</taxon>
        <taxon>Arthropoda</taxon>
        <taxon>Hexapoda</taxon>
        <taxon>Insecta</taxon>
        <taxon>Pterygota</taxon>
        <taxon>Neoptera</taxon>
        <taxon>Endopterygota</taxon>
        <taxon>Hymenoptera</taxon>
        <taxon>Apocrita</taxon>
        <taxon>Aculeata</taxon>
        <taxon>Formicoidea</taxon>
        <taxon>Formicidae</taxon>
        <taxon>Formicinae</taxon>
        <taxon>Lasius</taxon>
        <taxon>Lasius</taxon>
    </lineage>
</organism>
<dbReference type="EMBL" id="LBMM01000008">
    <property type="protein sequence ID" value="KMR05373.1"/>
    <property type="molecule type" value="Genomic_DNA"/>
</dbReference>
<dbReference type="STRING" id="67767.A0A0J7LC42"/>
<evidence type="ECO:0000313" key="2">
    <source>
        <dbReference type="EMBL" id="KMR05373.1"/>
    </source>
</evidence>
<keyword evidence="3" id="KW-1185">Reference proteome</keyword>
<protein>
    <submittedName>
        <fullName evidence="2">Mkl myocardin-like protein 2-like protein</fullName>
    </submittedName>
</protein>
<feature type="compositionally biased region" description="Low complexity" evidence="1">
    <location>
        <begin position="174"/>
        <end position="190"/>
    </location>
</feature>
<accession>A0A0J7LC42</accession>
<sequence>MSGKAYGYYVYDVSKSRRVFASRNDCAIIGKSKIFGDSTKSKVGKKESGHRLDSGSPFWRIQLDQDLLDTISAIYPEWFKDYTNSRAASASSSPTSSGASGAQSCNESAAVVVVTERGGEHKIAKGDAKSRSKAKKADGHKDKDRDRKDPRRDAKDERDAGNGKKGTKPSPQQDKAAADTAGRKAAGAAAPESGSEMAEGNQSPPKAEVDDSPLQHAMDRNKEYNNSAGFTNKRLETLLY</sequence>
<evidence type="ECO:0000256" key="1">
    <source>
        <dbReference type="SAM" id="MobiDB-lite"/>
    </source>
</evidence>
<feature type="compositionally biased region" description="Basic and acidic residues" evidence="1">
    <location>
        <begin position="117"/>
        <end position="162"/>
    </location>
</feature>